<dbReference type="InterPro" id="IPR036390">
    <property type="entry name" value="WH_DNA-bd_sf"/>
</dbReference>
<dbReference type="STRING" id="49451.A0A1J6HVT5"/>
<dbReference type="GO" id="GO:0003743">
    <property type="term" value="F:translation initiation factor activity"/>
    <property type="evidence" value="ECO:0007669"/>
    <property type="project" value="UniProtKB-KW"/>
</dbReference>
<evidence type="ECO:0000313" key="3">
    <source>
        <dbReference type="Proteomes" id="UP000187609"/>
    </source>
</evidence>
<keyword evidence="1" id="KW-0539">Nucleus</keyword>
<dbReference type="InterPro" id="IPR008851">
    <property type="entry name" value="TFIIF-alpha"/>
</dbReference>
<dbReference type="Proteomes" id="UP000187609">
    <property type="component" value="Unassembled WGS sequence"/>
</dbReference>
<comment type="subcellular location">
    <subcellularLocation>
        <location evidence="1">Nucleus</location>
    </subcellularLocation>
</comment>
<keyword evidence="1" id="KW-0804">Transcription</keyword>
<dbReference type="SUPFAM" id="SSF46785">
    <property type="entry name" value="Winged helix' DNA-binding domain"/>
    <property type="match status" value="2"/>
</dbReference>
<keyword evidence="1" id="KW-0238">DNA-binding</keyword>
<dbReference type="GO" id="GO:0006367">
    <property type="term" value="P:transcription initiation at RNA polymerase II promoter"/>
    <property type="evidence" value="ECO:0007669"/>
    <property type="project" value="InterPro"/>
</dbReference>
<dbReference type="OrthoDB" id="76676at2759"/>
<dbReference type="Gramene" id="OIS96497">
    <property type="protein sequence ID" value="OIS96497"/>
    <property type="gene ID" value="A4A49_08674"/>
</dbReference>
<dbReference type="PANTHER" id="PTHR13011">
    <property type="entry name" value="TFIIF-ALPHA"/>
    <property type="match status" value="1"/>
</dbReference>
<dbReference type="GO" id="GO:0003677">
    <property type="term" value="F:DNA binding"/>
    <property type="evidence" value="ECO:0007669"/>
    <property type="project" value="UniProtKB-KW"/>
</dbReference>
<dbReference type="SMR" id="A0A1J6HVT5"/>
<dbReference type="Gene3D" id="1.10.10.10">
    <property type="entry name" value="Winged helix-like DNA-binding domain superfamily/Winged helix DNA-binding domain"/>
    <property type="match status" value="2"/>
</dbReference>
<gene>
    <name evidence="2" type="primary">RAP74_0</name>
    <name evidence="2" type="ORF">A4A49_08674</name>
</gene>
<evidence type="ECO:0000313" key="2">
    <source>
        <dbReference type="EMBL" id="OIS96497.1"/>
    </source>
</evidence>
<keyword evidence="1" id="KW-0805">Transcription regulation</keyword>
<proteinExistence type="inferred from homology"/>
<dbReference type="OMA" id="FLMQRKQ"/>
<organism evidence="2 3">
    <name type="scientific">Nicotiana attenuata</name>
    <name type="common">Coyote tobacco</name>
    <dbReference type="NCBI Taxonomy" id="49451"/>
    <lineage>
        <taxon>Eukaryota</taxon>
        <taxon>Viridiplantae</taxon>
        <taxon>Streptophyta</taxon>
        <taxon>Embryophyta</taxon>
        <taxon>Tracheophyta</taxon>
        <taxon>Spermatophyta</taxon>
        <taxon>Magnoliopsida</taxon>
        <taxon>eudicotyledons</taxon>
        <taxon>Gunneridae</taxon>
        <taxon>Pentapetalae</taxon>
        <taxon>asterids</taxon>
        <taxon>lamiids</taxon>
        <taxon>Solanales</taxon>
        <taxon>Solanaceae</taxon>
        <taxon>Nicotianoideae</taxon>
        <taxon>Nicotianeae</taxon>
        <taxon>Nicotiana</taxon>
    </lineage>
</organism>
<dbReference type="GeneID" id="109235772"/>
<sequence length="232" mass="25560">MAEACGKCSECGAPMIRDAIPVKDESSSTANNSVLMKCASPFPKTAQSPATGPVTEGEIRAFLMQRKQVTKLNLVSKFRSRLKCREDKIAFANVLRRISKIQKTGTASYVVLQDAIPVEDEFSSTANNSFLIKRASPFPKTAQSLATGPVTEDEIRAFLLQRNSVTTLHLVSKFKSRLQRTEDKAAFADVLRRIAKIQKTSTTSYVVLRERLESNTPVHGLAAKINRLGIND</sequence>
<dbReference type="AlphaFoldDB" id="A0A1J6HVT5"/>
<protein>
    <recommendedName>
        <fullName evidence="1">Transcription initiation factor IIF subunit alpha</fullName>
    </recommendedName>
</protein>
<dbReference type="GO" id="GO:0001096">
    <property type="term" value="F:TFIIF-class transcription factor complex binding"/>
    <property type="evidence" value="ECO:0007669"/>
    <property type="project" value="TreeGrafter"/>
</dbReference>
<name>A0A1J6HVT5_NICAT</name>
<comment type="similarity">
    <text evidence="1">Belongs to the TFIIF alpha subunit family.</text>
</comment>
<dbReference type="KEGG" id="nau:109235772"/>
<dbReference type="EMBL" id="MJEQ01037194">
    <property type="protein sequence ID" value="OIS96497.1"/>
    <property type="molecule type" value="Genomic_DNA"/>
</dbReference>
<dbReference type="GO" id="GO:0032968">
    <property type="term" value="P:positive regulation of transcription elongation by RNA polymerase II"/>
    <property type="evidence" value="ECO:0007669"/>
    <property type="project" value="InterPro"/>
</dbReference>
<dbReference type="GO" id="GO:0005674">
    <property type="term" value="C:transcription factor TFIIF complex"/>
    <property type="evidence" value="ECO:0007669"/>
    <property type="project" value="TreeGrafter"/>
</dbReference>
<reference evidence="2" key="1">
    <citation type="submission" date="2016-11" db="EMBL/GenBank/DDBJ databases">
        <title>The genome of Nicotiana attenuata.</title>
        <authorList>
            <person name="Xu S."/>
            <person name="Brockmoeller T."/>
            <person name="Gaquerel E."/>
            <person name="Navarro A."/>
            <person name="Kuhl H."/>
            <person name="Gase K."/>
            <person name="Ling Z."/>
            <person name="Zhou W."/>
            <person name="Kreitzer C."/>
            <person name="Stanke M."/>
            <person name="Tang H."/>
            <person name="Lyons E."/>
            <person name="Pandey P."/>
            <person name="Pandey S.P."/>
            <person name="Timmermann B."/>
            <person name="Baldwin I.T."/>
        </authorList>
    </citation>
    <scope>NUCLEOTIDE SEQUENCE [LARGE SCALE GENOMIC DNA]</scope>
    <source>
        <strain evidence="2">UT</strain>
    </source>
</reference>
<dbReference type="Pfam" id="PF05793">
    <property type="entry name" value="TFIIF_alpha"/>
    <property type="match status" value="2"/>
</dbReference>
<comment type="function">
    <text evidence="1">TFIIF is a general transcription initiation factor that binds to RNA polymerase II and helps to recruit it to the initiation complex in collaboration with TFIIB. It promotes transcription elongation.</text>
</comment>
<dbReference type="InterPro" id="IPR036388">
    <property type="entry name" value="WH-like_DNA-bd_sf"/>
</dbReference>
<evidence type="ECO:0000256" key="1">
    <source>
        <dbReference type="RuleBase" id="RU366044"/>
    </source>
</evidence>
<keyword evidence="3" id="KW-1185">Reference proteome</keyword>
<accession>A0A1J6HVT5</accession>
<dbReference type="GO" id="GO:0016251">
    <property type="term" value="F:RNA polymerase II general transcription initiation factor activity"/>
    <property type="evidence" value="ECO:0007669"/>
    <property type="project" value="TreeGrafter"/>
</dbReference>
<comment type="caution">
    <text evidence="2">The sequence shown here is derived from an EMBL/GenBank/DDBJ whole genome shotgun (WGS) entry which is preliminary data.</text>
</comment>
<dbReference type="PANTHER" id="PTHR13011:SF0">
    <property type="entry name" value="GENERAL TRANSCRIPTION FACTOR IIF SUBUNIT 1"/>
    <property type="match status" value="1"/>
</dbReference>